<protein>
    <recommendedName>
        <fullName evidence="2">DUF4955 domain-containing protein</fullName>
    </recommendedName>
</protein>
<evidence type="ECO:0000313" key="3">
    <source>
        <dbReference type="EMBL" id="AWW29512.1"/>
    </source>
</evidence>
<dbReference type="AlphaFoldDB" id="A0A2Z4IEK3"/>
<dbReference type="Gene3D" id="2.160.20.10">
    <property type="entry name" value="Single-stranded right-handed beta-helix, Pectin lyase-like"/>
    <property type="match status" value="1"/>
</dbReference>
<dbReference type="SUPFAM" id="SSF51126">
    <property type="entry name" value="Pectin lyase-like"/>
    <property type="match status" value="1"/>
</dbReference>
<dbReference type="InterPro" id="IPR012334">
    <property type="entry name" value="Pectin_lyas_fold"/>
</dbReference>
<dbReference type="InterPro" id="IPR032532">
    <property type="entry name" value="DUF4955"/>
</dbReference>
<dbReference type="EMBL" id="CP030041">
    <property type="protein sequence ID" value="AWW29512.1"/>
    <property type="molecule type" value="Genomic_DNA"/>
</dbReference>
<dbReference type="OrthoDB" id="188639at2"/>
<dbReference type="Proteomes" id="UP000248688">
    <property type="component" value="Chromosome"/>
</dbReference>
<keyword evidence="4" id="KW-1185">Reference proteome</keyword>
<evidence type="ECO:0000256" key="1">
    <source>
        <dbReference type="SAM" id="SignalP"/>
    </source>
</evidence>
<feature type="signal peptide" evidence="1">
    <location>
        <begin position="1"/>
        <end position="22"/>
    </location>
</feature>
<dbReference type="RefSeq" id="WP_112782912.1">
    <property type="nucleotide sequence ID" value="NZ_CP030041.1"/>
</dbReference>
<organism evidence="3 4">
    <name type="scientific">Echinicola strongylocentroti</name>
    <dbReference type="NCBI Taxonomy" id="1795355"/>
    <lineage>
        <taxon>Bacteria</taxon>
        <taxon>Pseudomonadati</taxon>
        <taxon>Bacteroidota</taxon>
        <taxon>Cytophagia</taxon>
        <taxon>Cytophagales</taxon>
        <taxon>Cyclobacteriaceae</taxon>
        <taxon>Echinicola</taxon>
    </lineage>
</organism>
<accession>A0A2Z4IEK3</accession>
<dbReference type="InterPro" id="IPR011050">
    <property type="entry name" value="Pectin_lyase_fold/virulence"/>
</dbReference>
<feature type="domain" description="DUF4955" evidence="2">
    <location>
        <begin position="361"/>
        <end position="515"/>
    </location>
</feature>
<keyword evidence="1" id="KW-0732">Signal</keyword>
<proteinExistence type="predicted"/>
<name>A0A2Z4IEK3_9BACT</name>
<evidence type="ECO:0000313" key="4">
    <source>
        <dbReference type="Proteomes" id="UP000248688"/>
    </source>
</evidence>
<gene>
    <name evidence="3" type="ORF">DN752_04855</name>
</gene>
<dbReference type="Pfam" id="PF16315">
    <property type="entry name" value="DUF4955"/>
    <property type="match status" value="1"/>
</dbReference>
<sequence>MKAKIFISLMLLVLCSRVHLRAQETSIAKMVEKLPDFSYAGYGFGQKNLPTKIDLPIYHVGDYGAIPDDGKSDFKEIQKAIDAAEITGGIVKFQKGRYLVNEQQGNEEGLVVEAGNIILRGAGNGSNGTLLFMRWELEPRDPKKIYSTPAMIQFKGSSEQVSLGGLEEDVREGDFDIVLKNTSALKSGDFILLSAVGTFLNEGLMEGKESRPIWSRLNERGAAVDEMHQVKDVKGNVVSLHAPVTMAMDSASPWEVFEINLIENCAVENIHFVGNFKEGFVHHKNALHDSGFTGISMQRTFNSWIKHTSFSNVSAAASFSSSLCGTFLANKVEGNGGHSSFGFHNSTRGLMAYCEDAANAWHGPNASHRSVGSVVFRFKGINRGIDLHGDFPRNTLFDQCQMAGFDGDDVGKASHGANYKNLPNHLGGLVIWNFTQTDRPRPNFDFWELYEDDPEKLYGPLTAVNPVIVGYVGQGTSFVQSSVGRMVSWGKHVEPESLFIYQKQLRGLEIPEYLKIDD</sequence>
<evidence type="ECO:0000259" key="2">
    <source>
        <dbReference type="Pfam" id="PF16315"/>
    </source>
</evidence>
<feature type="chain" id="PRO_5016318165" description="DUF4955 domain-containing protein" evidence="1">
    <location>
        <begin position="23"/>
        <end position="518"/>
    </location>
</feature>
<reference evidence="3 4" key="1">
    <citation type="submission" date="2018-06" db="EMBL/GenBank/DDBJ databases">
        <title>Echinicola strongylocentroti sp. nov., isolated from a sea urchin Strongylocentrotus intermedius.</title>
        <authorList>
            <person name="Bae S.S."/>
        </authorList>
    </citation>
    <scope>NUCLEOTIDE SEQUENCE [LARGE SCALE GENOMIC DNA]</scope>
    <source>
        <strain evidence="3 4">MEBiC08714</strain>
    </source>
</reference>
<dbReference type="KEGG" id="est:DN752_04855"/>